<name>A0A6L7G3N5_9RHOB</name>
<accession>A0A6L7G3N5</accession>
<proteinExistence type="predicted"/>
<sequence>MSFDLSIENDKQDITAYEASAWEPPLAPLDMPRQQLEAEPRADRRPGLLARAFSFLHVA</sequence>
<evidence type="ECO:0000313" key="2">
    <source>
        <dbReference type="Proteomes" id="UP000477911"/>
    </source>
</evidence>
<dbReference type="AlphaFoldDB" id="A0A6L7G3N5"/>
<dbReference type="Proteomes" id="UP000477911">
    <property type="component" value="Unassembled WGS sequence"/>
</dbReference>
<dbReference type="EMBL" id="WUMU01000007">
    <property type="protein sequence ID" value="MXN18056.1"/>
    <property type="molecule type" value="Genomic_DNA"/>
</dbReference>
<evidence type="ECO:0000313" key="1">
    <source>
        <dbReference type="EMBL" id="MXN18056.1"/>
    </source>
</evidence>
<organism evidence="1 2">
    <name type="scientific">Pseudooceanicola albus</name>
    <dbReference type="NCBI Taxonomy" id="2692189"/>
    <lineage>
        <taxon>Bacteria</taxon>
        <taxon>Pseudomonadati</taxon>
        <taxon>Pseudomonadota</taxon>
        <taxon>Alphaproteobacteria</taxon>
        <taxon>Rhodobacterales</taxon>
        <taxon>Paracoccaceae</taxon>
        <taxon>Pseudooceanicola</taxon>
    </lineage>
</organism>
<reference evidence="1 2" key="1">
    <citation type="submission" date="2019-12" db="EMBL/GenBank/DDBJ databases">
        <authorList>
            <person name="Li M."/>
        </authorList>
    </citation>
    <scope>NUCLEOTIDE SEQUENCE [LARGE SCALE GENOMIC DNA]</scope>
    <source>
        <strain evidence="1 2">GBMRC 2024</strain>
    </source>
</reference>
<comment type="caution">
    <text evidence="1">The sequence shown here is derived from an EMBL/GenBank/DDBJ whole genome shotgun (WGS) entry which is preliminary data.</text>
</comment>
<protein>
    <submittedName>
        <fullName evidence="1">Uncharacterized protein</fullName>
    </submittedName>
</protein>
<dbReference type="RefSeq" id="WP_160894009.1">
    <property type="nucleotide sequence ID" value="NZ_WUMU01000007.1"/>
</dbReference>
<gene>
    <name evidence="1" type="ORF">GR170_09435</name>
</gene>
<keyword evidence="2" id="KW-1185">Reference proteome</keyword>